<name>E3Q9K2_COLGM</name>
<gene>
    <name evidence="2" type="ORF">GLRG_01876</name>
</gene>
<dbReference type="PANTHER" id="PTHR35179">
    <property type="entry name" value="PROTEIN CBG02620"/>
    <property type="match status" value="1"/>
</dbReference>
<dbReference type="PANTHER" id="PTHR35179:SF2">
    <property type="entry name" value="START DOMAIN-CONTAINING PROTEIN"/>
    <property type="match status" value="1"/>
</dbReference>
<evidence type="ECO:0000256" key="1">
    <source>
        <dbReference type="SAM" id="MobiDB-lite"/>
    </source>
</evidence>
<dbReference type="eggNOG" id="ENOG502S18C">
    <property type="taxonomic scope" value="Eukaryota"/>
</dbReference>
<accession>E3Q9K2</accession>
<dbReference type="AlphaFoldDB" id="E3Q9K2"/>
<reference evidence="3" key="1">
    <citation type="journal article" date="2012" name="Nat. Genet.">
        <title>Lifestyle transitions in plant pathogenic Colletotrichum fungi deciphered by genome and transcriptome analyses.</title>
        <authorList>
            <person name="O'Connell R.J."/>
            <person name="Thon M.R."/>
            <person name="Hacquard S."/>
            <person name="Amyotte S.G."/>
            <person name="Kleemann J."/>
            <person name="Torres M.F."/>
            <person name="Damm U."/>
            <person name="Buiate E.A."/>
            <person name="Epstein L."/>
            <person name="Alkan N."/>
            <person name="Altmueller J."/>
            <person name="Alvarado-Balderrama L."/>
            <person name="Bauser C.A."/>
            <person name="Becker C."/>
            <person name="Birren B.W."/>
            <person name="Chen Z."/>
            <person name="Choi J."/>
            <person name="Crouch J.A."/>
            <person name="Duvick J.P."/>
            <person name="Farman M.A."/>
            <person name="Gan P."/>
            <person name="Heiman D."/>
            <person name="Henrissat B."/>
            <person name="Howard R.J."/>
            <person name="Kabbage M."/>
            <person name="Koch C."/>
            <person name="Kracher B."/>
            <person name="Kubo Y."/>
            <person name="Law A.D."/>
            <person name="Lebrun M.-H."/>
            <person name="Lee Y.-H."/>
            <person name="Miyara I."/>
            <person name="Moore N."/>
            <person name="Neumann U."/>
            <person name="Nordstroem K."/>
            <person name="Panaccione D.G."/>
            <person name="Panstruga R."/>
            <person name="Place M."/>
            <person name="Proctor R.H."/>
            <person name="Prusky D."/>
            <person name="Rech G."/>
            <person name="Reinhardt R."/>
            <person name="Rollins J.A."/>
            <person name="Rounsley S."/>
            <person name="Schardl C.L."/>
            <person name="Schwartz D.C."/>
            <person name="Shenoy N."/>
            <person name="Shirasu K."/>
            <person name="Sikhakolli U.R."/>
            <person name="Stueber K."/>
            <person name="Sukno S.A."/>
            <person name="Sweigard J.A."/>
            <person name="Takano Y."/>
            <person name="Takahara H."/>
            <person name="Trail F."/>
            <person name="van der Does H.C."/>
            <person name="Voll L.M."/>
            <person name="Will I."/>
            <person name="Young S."/>
            <person name="Zeng Q."/>
            <person name="Zhang J."/>
            <person name="Zhou S."/>
            <person name="Dickman M.B."/>
            <person name="Schulze-Lefert P."/>
            <person name="Ver Loren van Themaat E."/>
            <person name="Ma L.-J."/>
            <person name="Vaillancourt L.J."/>
        </authorList>
    </citation>
    <scope>NUCLEOTIDE SEQUENCE [LARGE SCALE GENOMIC DNA]</scope>
    <source>
        <strain evidence="3">M1.001 / M2 / FGSC 10212</strain>
    </source>
</reference>
<dbReference type="GeneID" id="24407241"/>
<evidence type="ECO:0000313" key="3">
    <source>
        <dbReference type="Proteomes" id="UP000008782"/>
    </source>
</evidence>
<sequence>MAEISYADLKELNTSCPASITDVEYLSAYSWIEETTPSIAVPGLPRFWTPPKGPQTLEKDSGVVYVDQNAARHPDYPMESLFRALLITHPEFDLSSVDVVTDRNNIRKLLHFINPRQESYPFDRFTINIEVINNTAILGRSESATAEHIGPHEFRGFSRQFENTYTTAELCGSKGHYRILSYSFCGMKFVVRHETSGYTKNGIDNHRELKGDELSDLLGNLSLSSPSSSYTSIAGSKLRVGGGGYAVPLESTLEIKTRSTKNPLSIDEVAPQLWISQTSKLVRAYHDKGRFLEPKVEDVSSKIQYWEAVNQLDLTKLGGLIEKIIHIAKRLGGRATIEYDAMSAKLLFHKNTDLDKMLPGDLYARWGGGDGAREGPVGDFGVSCRQGDDEAGQVPNRSKGNALLNVKMGEYVVRDDLPFAAVIRSAVTKGFRHFFRSLPTSLGDYHTLCESLRASNVDVLQGRQVRDLMADLRSGKQDWDTEGHNRCFGSKNVARDSAFRLLYIFLQEKTEDSNAAYNATLFVVSHYRIFWYKTRKMVRQAFDSTYTPSFKQKRELDKWPAEENLQEDDATTEEEVSDGDYYWDSDYS</sequence>
<feature type="region of interest" description="Disordered" evidence="1">
    <location>
        <begin position="549"/>
        <end position="588"/>
    </location>
</feature>
<organism evidence="3">
    <name type="scientific">Colletotrichum graminicola (strain M1.001 / M2 / FGSC 10212)</name>
    <name type="common">Maize anthracnose fungus</name>
    <name type="synonym">Glomerella graminicola</name>
    <dbReference type="NCBI Taxonomy" id="645133"/>
    <lineage>
        <taxon>Eukaryota</taxon>
        <taxon>Fungi</taxon>
        <taxon>Dikarya</taxon>
        <taxon>Ascomycota</taxon>
        <taxon>Pezizomycotina</taxon>
        <taxon>Sordariomycetes</taxon>
        <taxon>Hypocreomycetidae</taxon>
        <taxon>Glomerellales</taxon>
        <taxon>Glomerellaceae</taxon>
        <taxon>Colletotrichum</taxon>
        <taxon>Colletotrichum graminicola species complex</taxon>
    </lineage>
</organism>
<protein>
    <submittedName>
        <fullName evidence="2">Geranylgeranyl pyrophosphate synthetase</fullName>
    </submittedName>
</protein>
<feature type="compositionally biased region" description="Basic and acidic residues" evidence="1">
    <location>
        <begin position="552"/>
        <end position="561"/>
    </location>
</feature>
<dbReference type="OrthoDB" id="420564at2759"/>
<dbReference type="RefSeq" id="XP_008091401.1">
    <property type="nucleotide sequence ID" value="XM_008093210.1"/>
</dbReference>
<evidence type="ECO:0000313" key="2">
    <source>
        <dbReference type="EMBL" id="EFQ27381.1"/>
    </source>
</evidence>
<keyword evidence="3" id="KW-1185">Reference proteome</keyword>
<feature type="compositionally biased region" description="Acidic residues" evidence="1">
    <location>
        <begin position="564"/>
        <end position="588"/>
    </location>
</feature>
<dbReference type="STRING" id="645133.E3Q9K2"/>
<dbReference type="VEuPathDB" id="FungiDB:GLRG_01876"/>
<dbReference type="Proteomes" id="UP000008782">
    <property type="component" value="Unassembled WGS sequence"/>
</dbReference>
<proteinExistence type="predicted"/>
<dbReference type="EMBL" id="GG697337">
    <property type="protein sequence ID" value="EFQ27381.1"/>
    <property type="molecule type" value="Genomic_DNA"/>
</dbReference>
<dbReference type="HOGENOM" id="CLU_017409_0_0_1"/>